<organism evidence="1 2">
    <name type="scientific">Heterotrigona itama</name>
    <dbReference type="NCBI Taxonomy" id="395501"/>
    <lineage>
        <taxon>Eukaryota</taxon>
        <taxon>Metazoa</taxon>
        <taxon>Ecdysozoa</taxon>
        <taxon>Arthropoda</taxon>
        <taxon>Hexapoda</taxon>
        <taxon>Insecta</taxon>
        <taxon>Pterygota</taxon>
        <taxon>Neoptera</taxon>
        <taxon>Endopterygota</taxon>
        <taxon>Hymenoptera</taxon>
        <taxon>Apocrita</taxon>
        <taxon>Aculeata</taxon>
        <taxon>Apoidea</taxon>
        <taxon>Anthophila</taxon>
        <taxon>Apidae</taxon>
        <taxon>Heterotrigona</taxon>
    </lineage>
</organism>
<sequence>MLSSRLVTRLDLGQKRTKRNEANETLCEICHDLPERSVQYRLEWV</sequence>
<dbReference type="EMBL" id="CAJDYZ010012071">
    <property type="protein sequence ID" value="CAD1480526.1"/>
    <property type="molecule type" value="Genomic_DNA"/>
</dbReference>
<accession>A0A6V7HJA6</accession>
<protein>
    <submittedName>
        <fullName evidence="1">Uncharacterized protein</fullName>
    </submittedName>
</protein>
<reference evidence="1" key="1">
    <citation type="submission" date="2020-07" db="EMBL/GenBank/DDBJ databases">
        <authorList>
            <person name="Nazaruddin N."/>
        </authorList>
    </citation>
    <scope>NUCLEOTIDE SEQUENCE</scope>
</reference>
<comment type="caution">
    <text evidence="1">The sequence shown here is derived from an EMBL/GenBank/DDBJ whole genome shotgun (WGS) entry which is preliminary data.</text>
</comment>
<evidence type="ECO:0000313" key="1">
    <source>
        <dbReference type="EMBL" id="CAD1480526.1"/>
    </source>
</evidence>
<feature type="non-terminal residue" evidence="1">
    <location>
        <position position="45"/>
    </location>
</feature>
<evidence type="ECO:0000313" key="2">
    <source>
        <dbReference type="Proteomes" id="UP000752696"/>
    </source>
</evidence>
<dbReference type="AlphaFoldDB" id="A0A6V7HJA6"/>
<dbReference type="Proteomes" id="UP000752696">
    <property type="component" value="Unassembled WGS sequence"/>
</dbReference>
<name>A0A6V7HJA6_9HYME</name>
<proteinExistence type="predicted"/>
<keyword evidence="2" id="KW-1185">Reference proteome</keyword>
<gene>
    <name evidence="1" type="ORF">MHI_LOCUS941036</name>
</gene>